<sequence length="339" mass="37763">MRVSDEECELCEYATLLASKGLFLEARAILDGLRLEYGVLSPEAQTLRAQILPEAGEGGLEASVAPRPGAEESDVPCPACGLPMVEHEQAFEKDWLLCPACSLLMARTPPGLVRALDRGEAAGAMQPGHALVHRREYTFCRRFIDGMGLREVLNYGVGWSLVPEALRAQGVDAVGCDLWRPLIEQRKRELGEECFFHRDELPDRRFALISAFEVFEHFTDPMKDVGVLVRHLAESGAIVGSTDFWHGGLLSAHPSREPWYWKHGVHVTAWTWQSMRNIADRFNLGVRFFRGDFDEHSSKCFFVLFRGDAFAAYLDALPKVLPEVYGMSLPLSVGVAQGS</sequence>
<accession>E6VUI2</accession>
<gene>
    <name evidence="1" type="ordered locus">Daes_0099</name>
</gene>
<dbReference type="KEGG" id="das:Daes_0099"/>
<dbReference type="STRING" id="643562.Daes_0099"/>
<reference evidence="1 2" key="2">
    <citation type="journal article" date="2014" name="Genome Announc.">
        <title>Complete Genome Sequence of the Subsurface, Mesophilic Sulfate-Reducing Bacterium Desulfovibrio aespoeensis Aspo-2.</title>
        <authorList>
            <person name="Pedersen K."/>
            <person name="Bengtsson A."/>
            <person name="Edlund J."/>
            <person name="Rabe L."/>
            <person name="Hazen T."/>
            <person name="Chakraborty R."/>
            <person name="Goodwin L."/>
            <person name="Shapiro N."/>
        </authorList>
    </citation>
    <scope>NUCLEOTIDE SEQUENCE [LARGE SCALE GENOMIC DNA]</scope>
    <source>
        <strain evidence="2">ATCC 700646 / DSM 10631 / Aspo-2</strain>
    </source>
</reference>
<keyword evidence="2" id="KW-1185">Reference proteome</keyword>
<dbReference type="Proteomes" id="UP000002191">
    <property type="component" value="Chromosome"/>
</dbReference>
<dbReference type="HOGENOM" id="CLU_818176_0_0_7"/>
<dbReference type="RefSeq" id="WP_013513064.1">
    <property type="nucleotide sequence ID" value="NC_014844.1"/>
</dbReference>
<name>E6VUI2_PSEA9</name>
<protein>
    <submittedName>
        <fullName evidence="1">Uncharacterized protein</fullName>
    </submittedName>
</protein>
<dbReference type="Gene3D" id="3.40.50.150">
    <property type="entry name" value="Vaccinia Virus protein VP39"/>
    <property type="match status" value="1"/>
</dbReference>
<dbReference type="eggNOG" id="COG4641">
    <property type="taxonomic scope" value="Bacteria"/>
</dbReference>
<dbReference type="Pfam" id="PF13489">
    <property type="entry name" value="Methyltransf_23"/>
    <property type="match status" value="1"/>
</dbReference>
<dbReference type="EMBL" id="CP002431">
    <property type="protein sequence ID" value="ADU61127.1"/>
    <property type="molecule type" value="Genomic_DNA"/>
</dbReference>
<dbReference type="SUPFAM" id="SSF53335">
    <property type="entry name" value="S-adenosyl-L-methionine-dependent methyltransferases"/>
    <property type="match status" value="1"/>
</dbReference>
<reference evidence="2" key="1">
    <citation type="submission" date="2010-12" db="EMBL/GenBank/DDBJ databases">
        <title>Complete sequence of Desulfovibrio aespoeensis Aspo-2.</title>
        <authorList>
            <consortium name="US DOE Joint Genome Institute"/>
            <person name="Lucas S."/>
            <person name="Copeland A."/>
            <person name="Lapidus A."/>
            <person name="Cheng J.-F."/>
            <person name="Goodwin L."/>
            <person name="Pitluck S."/>
            <person name="Chertkov O."/>
            <person name="Misra M."/>
            <person name="Detter J.C."/>
            <person name="Han C."/>
            <person name="Tapia R."/>
            <person name="Land M."/>
            <person name="Hauser L."/>
            <person name="Kyrpides N."/>
            <person name="Ivanova N."/>
            <person name="Ovchinnikova G."/>
            <person name="Pedersen K."/>
            <person name="Jagevall S."/>
            <person name="Hazen T."/>
            <person name="Woyke T."/>
        </authorList>
    </citation>
    <scope>NUCLEOTIDE SEQUENCE [LARGE SCALE GENOMIC DNA]</scope>
    <source>
        <strain evidence="2">ATCC 700646 / DSM 10631 / Aspo-2</strain>
    </source>
</reference>
<evidence type="ECO:0000313" key="2">
    <source>
        <dbReference type="Proteomes" id="UP000002191"/>
    </source>
</evidence>
<dbReference type="InterPro" id="IPR029063">
    <property type="entry name" value="SAM-dependent_MTases_sf"/>
</dbReference>
<dbReference type="AlphaFoldDB" id="E6VUI2"/>
<evidence type="ECO:0000313" key="1">
    <source>
        <dbReference type="EMBL" id="ADU61127.1"/>
    </source>
</evidence>
<organism evidence="1 2">
    <name type="scientific">Pseudodesulfovibrio aespoeensis (strain ATCC 700646 / DSM 10631 / Aspo-2)</name>
    <name type="common">Desulfovibrio aespoeensis</name>
    <dbReference type="NCBI Taxonomy" id="643562"/>
    <lineage>
        <taxon>Bacteria</taxon>
        <taxon>Pseudomonadati</taxon>
        <taxon>Thermodesulfobacteriota</taxon>
        <taxon>Desulfovibrionia</taxon>
        <taxon>Desulfovibrionales</taxon>
        <taxon>Desulfovibrionaceae</taxon>
    </lineage>
</organism>
<proteinExistence type="predicted"/>